<dbReference type="EMBL" id="CP129013">
    <property type="protein sequence ID" value="WLR42108.1"/>
    <property type="molecule type" value="Genomic_DNA"/>
</dbReference>
<dbReference type="InterPro" id="IPR012655">
    <property type="entry name" value="YrzI"/>
</dbReference>
<dbReference type="Pfam" id="PF09501">
    <property type="entry name" value="Bac_small_YrzI"/>
    <property type="match status" value="1"/>
</dbReference>
<evidence type="ECO:0000313" key="2">
    <source>
        <dbReference type="Proteomes" id="UP001197974"/>
    </source>
</evidence>
<name>A0ABY9JUY0_9BACI</name>
<proteinExistence type="predicted"/>
<accession>A0ABY9JUY0</accession>
<dbReference type="Proteomes" id="UP001197974">
    <property type="component" value="Chromosome"/>
</dbReference>
<reference evidence="1 2" key="1">
    <citation type="submission" date="2023-06" db="EMBL/GenBank/DDBJ databases">
        <title>Five Gram-positive bacteria isolated from mangrove sediments in Shenzhen, Guangdong, China.</title>
        <authorList>
            <person name="Yu S."/>
            <person name="Zheng W."/>
            <person name="Huang Y."/>
        </authorList>
    </citation>
    <scope>NUCLEOTIDE SEQUENCE [LARGE SCALE GENOMIC DNA]</scope>
    <source>
        <strain evidence="1 2">SaN35-3</strain>
    </source>
</reference>
<protein>
    <submittedName>
        <fullName evidence="1">YrzI family small protein</fullName>
    </submittedName>
</protein>
<sequence length="45" mass="5527">MTINLFFVVVTVNRREMTPQQIHHQQHVEELMEEVKSKHSRMFFN</sequence>
<dbReference type="RefSeq" id="WP_226540550.1">
    <property type="nucleotide sequence ID" value="NZ_CP129013.1"/>
</dbReference>
<keyword evidence="2" id="KW-1185">Reference proteome</keyword>
<organism evidence="1 2">
    <name type="scientific">Bacillus carboniphilus</name>
    <dbReference type="NCBI Taxonomy" id="86663"/>
    <lineage>
        <taxon>Bacteria</taxon>
        <taxon>Bacillati</taxon>
        <taxon>Bacillota</taxon>
        <taxon>Bacilli</taxon>
        <taxon>Bacillales</taxon>
        <taxon>Bacillaceae</taxon>
        <taxon>Bacillus</taxon>
    </lineage>
</organism>
<evidence type="ECO:0000313" key="1">
    <source>
        <dbReference type="EMBL" id="WLR42108.1"/>
    </source>
</evidence>
<gene>
    <name evidence="1" type="ORF">LC087_15255</name>
</gene>